<name>A0ABW3NE93_9BACI</name>
<dbReference type="RefSeq" id="WP_379591577.1">
    <property type="nucleotide sequence ID" value="NZ_JBHTKK010000007.1"/>
</dbReference>
<gene>
    <name evidence="1" type="ORF">ACFQ19_08125</name>
</gene>
<dbReference type="InterPro" id="IPR025591">
    <property type="entry name" value="RloB"/>
</dbReference>
<proteinExistence type="predicted"/>
<comment type="caution">
    <text evidence="1">The sequence shown here is derived from an EMBL/GenBank/DDBJ whole genome shotgun (WGS) entry which is preliminary data.</text>
</comment>
<evidence type="ECO:0000313" key="1">
    <source>
        <dbReference type="EMBL" id="MFD1065992.1"/>
    </source>
</evidence>
<dbReference type="Proteomes" id="UP001597041">
    <property type="component" value="Unassembled WGS sequence"/>
</dbReference>
<organism evidence="1 2">
    <name type="scientific">Oceanobacillus locisalsi</name>
    <dbReference type="NCBI Taxonomy" id="546107"/>
    <lineage>
        <taxon>Bacteria</taxon>
        <taxon>Bacillati</taxon>
        <taxon>Bacillota</taxon>
        <taxon>Bacilli</taxon>
        <taxon>Bacillales</taxon>
        <taxon>Bacillaceae</taxon>
        <taxon>Oceanobacillus</taxon>
    </lineage>
</organism>
<accession>A0ABW3NE93</accession>
<protein>
    <submittedName>
        <fullName evidence="1">RloB family protein</fullName>
    </submittedName>
</protein>
<reference evidence="2" key="1">
    <citation type="journal article" date="2019" name="Int. J. Syst. Evol. Microbiol.">
        <title>The Global Catalogue of Microorganisms (GCM) 10K type strain sequencing project: providing services to taxonomists for standard genome sequencing and annotation.</title>
        <authorList>
            <consortium name="The Broad Institute Genomics Platform"/>
            <consortium name="The Broad Institute Genome Sequencing Center for Infectious Disease"/>
            <person name="Wu L."/>
            <person name="Ma J."/>
        </authorList>
    </citation>
    <scope>NUCLEOTIDE SEQUENCE [LARGE SCALE GENOMIC DNA]</scope>
    <source>
        <strain evidence="2">CCUG 56608</strain>
    </source>
</reference>
<evidence type="ECO:0000313" key="2">
    <source>
        <dbReference type="Proteomes" id="UP001597041"/>
    </source>
</evidence>
<dbReference type="EMBL" id="JBHTKK010000007">
    <property type="protein sequence ID" value="MFD1065992.1"/>
    <property type="molecule type" value="Genomic_DNA"/>
</dbReference>
<dbReference type="Pfam" id="PF13707">
    <property type="entry name" value="RloB"/>
    <property type="match status" value="1"/>
</dbReference>
<keyword evidence="2" id="KW-1185">Reference proteome</keyword>
<sequence>MRKTTPIIHMYIEAKQNKTNTEKEYFGILNRNFENIRIEFLPSYPELQKKVREANKKKNRTLFKNDEFVAILDGDIDYNNKEISMEDRIRKIEQLAKLDKVKIYLSNRCFENWIVLHYERFSKFTDHRTSFPIPDYTKTRSWYRGQRDFLLSNQETAIKNSISIRKEIYRNNQISRYAVDELPFLQSKEQIKEILELNPITYLDLLVEMLNEKNRQ</sequence>